<keyword evidence="3" id="KW-0274">FAD</keyword>
<dbReference type="InterPro" id="IPR028202">
    <property type="entry name" value="Reductase_C"/>
</dbReference>
<protein>
    <submittedName>
        <fullName evidence="7">NAD/ferredoxin-dependent reductase-like protein</fullName>
    </submittedName>
</protein>
<dbReference type="InterPro" id="IPR016156">
    <property type="entry name" value="FAD/NAD-linked_Rdtase_dimer_sf"/>
</dbReference>
<dbReference type="PRINTS" id="PR00411">
    <property type="entry name" value="PNDRDTASEI"/>
</dbReference>
<evidence type="ECO:0000256" key="1">
    <source>
        <dbReference type="ARBA" id="ARBA00001974"/>
    </source>
</evidence>
<dbReference type="Gene3D" id="3.30.390.30">
    <property type="match status" value="1"/>
</dbReference>
<dbReference type="Gene3D" id="3.50.50.60">
    <property type="entry name" value="FAD/NAD(P)-binding domain"/>
    <property type="match status" value="2"/>
</dbReference>
<evidence type="ECO:0000259" key="6">
    <source>
        <dbReference type="Pfam" id="PF14759"/>
    </source>
</evidence>
<dbReference type="GO" id="GO:0016651">
    <property type="term" value="F:oxidoreductase activity, acting on NAD(P)H"/>
    <property type="evidence" value="ECO:0007669"/>
    <property type="project" value="TreeGrafter"/>
</dbReference>
<comment type="cofactor">
    <cofactor evidence="1">
        <name>FAD</name>
        <dbReference type="ChEBI" id="CHEBI:57692"/>
    </cofactor>
</comment>
<dbReference type="PANTHER" id="PTHR43557">
    <property type="entry name" value="APOPTOSIS-INDUCING FACTOR 1"/>
    <property type="match status" value="1"/>
</dbReference>
<evidence type="ECO:0000256" key="3">
    <source>
        <dbReference type="ARBA" id="ARBA00022827"/>
    </source>
</evidence>
<dbReference type="SUPFAM" id="SSF55424">
    <property type="entry name" value="FAD/NAD-linked reductases, dimerisation (C-terminal) domain"/>
    <property type="match status" value="1"/>
</dbReference>
<keyword evidence="8" id="KW-1185">Reference proteome</keyword>
<evidence type="ECO:0000259" key="5">
    <source>
        <dbReference type="Pfam" id="PF07992"/>
    </source>
</evidence>
<dbReference type="RefSeq" id="WP_141778496.1">
    <property type="nucleotide sequence ID" value="NZ_VFOV01000001.1"/>
</dbReference>
<feature type="domain" description="FAD/NAD(P)-binding" evidence="5">
    <location>
        <begin position="8"/>
        <end position="314"/>
    </location>
</feature>
<accession>A0A543A0Z7</accession>
<evidence type="ECO:0000313" key="7">
    <source>
        <dbReference type="EMBL" id="TQL66272.1"/>
    </source>
</evidence>
<evidence type="ECO:0000256" key="4">
    <source>
        <dbReference type="ARBA" id="ARBA00023002"/>
    </source>
</evidence>
<dbReference type="Proteomes" id="UP000320209">
    <property type="component" value="Unassembled WGS sequence"/>
</dbReference>
<dbReference type="InterPro" id="IPR023753">
    <property type="entry name" value="FAD/NAD-binding_dom"/>
</dbReference>
<keyword evidence="2" id="KW-0285">Flavoprotein</keyword>
<evidence type="ECO:0000256" key="2">
    <source>
        <dbReference type="ARBA" id="ARBA00022630"/>
    </source>
</evidence>
<dbReference type="SUPFAM" id="SSF51905">
    <property type="entry name" value="FAD/NAD(P)-binding domain"/>
    <property type="match status" value="2"/>
</dbReference>
<dbReference type="PRINTS" id="PR00368">
    <property type="entry name" value="FADPNR"/>
</dbReference>
<dbReference type="Pfam" id="PF07992">
    <property type="entry name" value="Pyr_redox_2"/>
    <property type="match status" value="1"/>
</dbReference>
<dbReference type="GO" id="GO:0005737">
    <property type="term" value="C:cytoplasm"/>
    <property type="evidence" value="ECO:0007669"/>
    <property type="project" value="TreeGrafter"/>
</dbReference>
<dbReference type="AlphaFoldDB" id="A0A543A0Z7"/>
<evidence type="ECO:0000313" key="8">
    <source>
        <dbReference type="Proteomes" id="UP000320209"/>
    </source>
</evidence>
<dbReference type="PANTHER" id="PTHR43557:SF2">
    <property type="entry name" value="RIESKE DOMAIN-CONTAINING PROTEIN-RELATED"/>
    <property type="match status" value="1"/>
</dbReference>
<dbReference type="InterPro" id="IPR050446">
    <property type="entry name" value="FAD-oxidoreductase/Apoptosis"/>
</dbReference>
<keyword evidence="4" id="KW-0560">Oxidoreductase</keyword>
<proteinExistence type="predicted"/>
<dbReference type="OrthoDB" id="3568330at2"/>
<comment type="caution">
    <text evidence="7">The sequence shown here is derived from an EMBL/GenBank/DDBJ whole genome shotgun (WGS) entry which is preliminary data.</text>
</comment>
<reference evidence="7 8" key="1">
    <citation type="submission" date="2019-06" db="EMBL/GenBank/DDBJ databases">
        <title>Sequencing the genomes of 1000 actinobacteria strains.</title>
        <authorList>
            <person name="Klenk H.-P."/>
        </authorList>
    </citation>
    <scope>NUCLEOTIDE SEQUENCE [LARGE SCALE GENOMIC DNA]</scope>
    <source>
        <strain evidence="7 8">DSM 25218</strain>
    </source>
</reference>
<feature type="domain" description="Reductase C-terminal" evidence="6">
    <location>
        <begin position="333"/>
        <end position="420"/>
    </location>
</feature>
<sequence>MVASSVASVVVVGGGIAGVSTVTELRKNGYAGGLTLLTADPFPYDRPPLSKAYLSGAKDLESIALQAPEWYAGQRIDVIRGLAAALDPAAGTVTLSDGRQLSADRIVLATGGWPLWPDIERVVRGLLDRPPAGSGIPRSTTGIHLLRSAEDADGLRAVLLPGARLLVVGAGLIGAEVTSTARKLGCEVVLVDPANPPIAAAVGAQVAEWLHSLHALHGAETVTATVEKVESTNAGVVAQIAGEASPRTFDAVLLAVGMVPDTAMAKEAGLDVDNGVVVDDHQVTSHPTVLAVGDCARRQGHRRAEHWEAAVHDGARAAATILGVDAPAASAPWFWTDRYDLHVEVVGEMHEPEGEHEQVVRGTLGEPPFTVFTLRGERVVGAVAVDDPKAVRAARRMIDRGVDVRAADLADPSTDLRQLLRSAR</sequence>
<dbReference type="EMBL" id="VFOV01000001">
    <property type="protein sequence ID" value="TQL66272.1"/>
    <property type="molecule type" value="Genomic_DNA"/>
</dbReference>
<name>A0A543A0Z7_9ACTN</name>
<organism evidence="7 8">
    <name type="scientific">Nocardioides albertanoniae</name>
    <dbReference type="NCBI Taxonomy" id="1175486"/>
    <lineage>
        <taxon>Bacteria</taxon>
        <taxon>Bacillati</taxon>
        <taxon>Actinomycetota</taxon>
        <taxon>Actinomycetes</taxon>
        <taxon>Propionibacteriales</taxon>
        <taxon>Nocardioidaceae</taxon>
        <taxon>Nocardioides</taxon>
    </lineage>
</organism>
<dbReference type="Pfam" id="PF14759">
    <property type="entry name" value="Reductase_C"/>
    <property type="match status" value="1"/>
</dbReference>
<gene>
    <name evidence="7" type="ORF">FB381_0122</name>
</gene>
<dbReference type="InterPro" id="IPR036188">
    <property type="entry name" value="FAD/NAD-bd_sf"/>
</dbReference>